<evidence type="ECO:0000256" key="2">
    <source>
        <dbReference type="SAM" id="SignalP"/>
    </source>
</evidence>
<keyword evidence="2" id="KW-0732">Signal</keyword>
<dbReference type="RefSeq" id="WP_248207335.1">
    <property type="nucleotide sequence ID" value="NZ_JALNMH010000005.1"/>
</dbReference>
<comment type="caution">
    <text evidence="3">The sequence shown here is derived from an EMBL/GenBank/DDBJ whole genome shotgun (WGS) entry which is preliminary data.</text>
</comment>
<evidence type="ECO:0000256" key="1">
    <source>
        <dbReference type="SAM" id="MobiDB-lite"/>
    </source>
</evidence>
<feature type="chain" id="PRO_5046466865" evidence="2">
    <location>
        <begin position="22"/>
        <end position="59"/>
    </location>
</feature>
<keyword evidence="4" id="KW-1185">Reference proteome</keyword>
<sequence>MNKSVVWVFVLAQFLPALALADGISGETPAGSRGRLTFSGAPLPTGAGIEGAETRTFLS</sequence>
<proteinExistence type="predicted"/>
<dbReference type="Proteomes" id="UP001431449">
    <property type="component" value="Unassembled WGS sequence"/>
</dbReference>
<protein>
    <submittedName>
        <fullName evidence="3">Uncharacterized protein</fullName>
    </submittedName>
</protein>
<dbReference type="EMBL" id="JALNMH010000005">
    <property type="protein sequence ID" value="MCK7593581.1"/>
    <property type="molecule type" value="Genomic_DNA"/>
</dbReference>
<gene>
    <name evidence="3" type="ORF">M0G41_07860</name>
</gene>
<evidence type="ECO:0000313" key="4">
    <source>
        <dbReference type="Proteomes" id="UP001431449"/>
    </source>
</evidence>
<accession>A0ABT0GGB9</accession>
<reference evidence="3" key="1">
    <citation type="submission" date="2022-04" db="EMBL/GenBank/DDBJ databases">
        <title>Lysobacter sp. CAU 1642 isolated from sea sand.</title>
        <authorList>
            <person name="Kim W."/>
        </authorList>
    </citation>
    <scope>NUCLEOTIDE SEQUENCE</scope>
    <source>
        <strain evidence="3">CAU 1642</strain>
    </source>
</reference>
<feature type="region of interest" description="Disordered" evidence="1">
    <location>
        <begin position="35"/>
        <end position="59"/>
    </location>
</feature>
<feature type="signal peptide" evidence="2">
    <location>
        <begin position="1"/>
        <end position="21"/>
    </location>
</feature>
<name>A0ABT0GGB9_9GAMM</name>
<organism evidence="3 4">
    <name type="scientific">Pseudomarimonas salicorniae</name>
    <dbReference type="NCBI Taxonomy" id="2933270"/>
    <lineage>
        <taxon>Bacteria</taxon>
        <taxon>Pseudomonadati</taxon>
        <taxon>Pseudomonadota</taxon>
        <taxon>Gammaproteobacteria</taxon>
        <taxon>Lysobacterales</taxon>
        <taxon>Lysobacteraceae</taxon>
        <taxon>Pseudomarimonas</taxon>
    </lineage>
</organism>
<evidence type="ECO:0000313" key="3">
    <source>
        <dbReference type="EMBL" id="MCK7593581.1"/>
    </source>
</evidence>